<dbReference type="Proteomes" id="UP000320811">
    <property type="component" value="Unassembled WGS sequence"/>
</dbReference>
<accession>A0A561Q1R2</accession>
<keyword evidence="4" id="KW-1185">Reference proteome</keyword>
<sequence length="95" mass="11322">METSQERDERLWRIAKARARFKSHLIIYLVINLGLWAVWFLTDSNKLHGTPWPVWTSLGWGSALAFQYFNAYHKDPYGDALKEYEKLKEQQHTRP</sequence>
<feature type="transmembrane region" description="Helical" evidence="1">
    <location>
        <begin position="54"/>
        <end position="72"/>
    </location>
</feature>
<dbReference type="EMBL" id="VIWO01000001">
    <property type="protein sequence ID" value="TWF44284.1"/>
    <property type="molecule type" value="Genomic_DNA"/>
</dbReference>
<evidence type="ECO:0000256" key="1">
    <source>
        <dbReference type="SAM" id="Phobius"/>
    </source>
</evidence>
<dbReference type="RefSeq" id="WP_145660863.1">
    <property type="nucleotide sequence ID" value="NZ_VIWO01000001.1"/>
</dbReference>
<evidence type="ECO:0000313" key="4">
    <source>
        <dbReference type="Proteomes" id="UP000320811"/>
    </source>
</evidence>
<reference evidence="3 4" key="1">
    <citation type="submission" date="2019-06" db="EMBL/GenBank/DDBJ databases">
        <title>Sorghum-associated microbial communities from plants grown in Nebraska, USA.</title>
        <authorList>
            <person name="Schachtman D."/>
        </authorList>
    </citation>
    <scope>NUCLEOTIDE SEQUENCE [LARGE SCALE GENOMIC DNA]</scope>
    <source>
        <strain evidence="3 4">1209</strain>
    </source>
</reference>
<evidence type="ECO:0000313" key="3">
    <source>
        <dbReference type="EMBL" id="TWF44284.1"/>
    </source>
</evidence>
<comment type="caution">
    <text evidence="3">The sequence shown here is derived from an EMBL/GenBank/DDBJ whole genome shotgun (WGS) entry which is preliminary data.</text>
</comment>
<keyword evidence="1" id="KW-0472">Membrane</keyword>
<name>A0A561Q1R2_9BACT</name>
<dbReference type="OrthoDB" id="8965954at2"/>
<dbReference type="InterPro" id="IPR025698">
    <property type="entry name" value="2TM_dom"/>
</dbReference>
<feature type="transmembrane region" description="Helical" evidence="1">
    <location>
        <begin position="21"/>
        <end position="42"/>
    </location>
</feature>
<dbReference type="Pfam" id="PF13239">
    <property type="entry name" value="2TM"/>
    <property type="match status" value="1"/>
</dbReference>
<keyword evidence="1" id="KW-0812">Transmembrane</keyword>
<organism evidence="3 4">
    <name type="scientific">Chitinophaga polysaccharea</name>
    <dbReference type="NCBI Taxonomy" id="1293035"/>
    <lineage>
        <taxon>Bacteria</taxon>
        <taxon>Pseudomonadati</taxon>
        <taxon>Bacteroidota</taxon>
        <taxon>Chitinophagia</taxon>
        <taxon>Chitinophagales</taxon>
        <taxon>Chitinophagaceae</taxon>
        <taxon>Chitinophaga</taxon>
    </lineage>
</organism>
<dbReference type="AlphaFoldDB" id="A0A561Q1R2"/>
<proteinExistence type="predicted"/>
<evidence type="ECO:0000259" key="2">
    <source>
        <dbReference type="Pfam" id="PF13239"/>
    </source>
</evidence>
<keyword evidence="1" id="KW-1133">Transmembrane helix</keyword>
<feature type="domain" description="2TM" evidence="2">
    <location>
        <begin position="16"/>
        <end position="90"/>
    </location>
</feature>
<gene>
    <name evidence="3" type="ORF">FHW36_101202</name>
</gene>
<protein>
    <submittedName>
        <fullName evidence="3">2TM domain-containing protein</fullName>
    </submittedName>
</protein>